<dbReference type="InterPro" id="IPR051035">
    <property type="entry name" value="Mito_inheritance_9"/>
</dbReference>
<accession>A0A1Y2IJJ2</accession>
<protein>
    <recommendedName>
        <fullName evidence="4">Aminoglycoside phosphotransferase domain-containing protein</fullName>
    </recommendedName>
</protein>
<dbReference type="PANTHER" id="PTHR36091:SF2">
    <property type="entry name" value="AMINOGLYCOSIDE PHOSPHOTRANSFERASE DOMAIN-CONTAINING PROTEIN"/>
    <property type="match status" value="1"/>
</dbReference>
<dbReference type="PANTHER" id="PTHR36091">
    <property type="entry name" value="ALTERED INHERITANCE OF MITOCHONDRIA PROTEIN 9, MITOCHONDRIAL"/>
    <property type="match status" value="1"/>
</dbReference>
<proteinExistence type="predicted"/>
<evidence type="ECO:0000313" key="2">
    <source>
        <dbReference type="EMBL" id="OSD00092.1"/>
    </source>
</evidence>
<dbReference type="GO" id="GO:0005739">
    <property type="term" value="C:mitochondrion"/>
    <property type="evidence" value="ECO:0007669"/>
    <property type="project" value="TreeGrafter"/>
</dbReference>
<dbReference type="EMBL" id="KZ084121">
    <property type="protein sequence ID" value="OSD00092.1"/>
    <property type="molecule type" value="Genomic_DNA"/>
</dbReference>
<dbReference type="Proteomes" id="UP000193067">
    <property type="component" value="Unassembled WGS sequence"/>
</dbReference>
<name>A0A1Y2IJJ2_TRAC3</name>
<dbReference type="OrthoDB" id="2757481at2759"/>
<keyword evidence="3" id="KW-1185">Reference proteome</keyword>
<reference evidence="2 3" key="1">
    <citation type="journal article" date="2015" name="Biotechnol. Biofuels">
        <title>Enhanced degradation of softwood versus hardwood by the white-rot fungus Pycnoporus coccineus.</title>
        <authorList>
            <person name="Couturier M."/>
            <person name="Navarro D."/>
            <person name="Chevret D."/>
            <person name="Henrissat B."/>
            <person name="Piumi F."/>
            <person name="Ruiz-Duenas F.J."/>
            <person name="Martinez A.T."/>
            <person name="Grigoriev I.V."/>
            <person name="Riley R."/>
            <person name="Lipzen A."/>
            <person name="Berrin J.G."/>
            <person name="Master E.R."/>
            <person name="Rosso M.N."/>
        </authorList>
    </citation>
    <scope>NUCLEOTIDE SEQUENCE [LARGE SCALE GENOMIC DNA]</scope>
    <source>
        <strain evidence="2 3">BRFM310</strain>
    </source>
</reference>
<feature type="non-terminal residue" evidence="2">
    <location>
        <position position="1"/>
    </location>
</feature>
<gene>
    <name evidence="2" type="ORF">PYCCODRAFT_1371751</name>
</gene>
<sequence length="220" mass="24907">QVVGVLDWQHAAILPMFLLAGIPGPLQNYGDPISEYMVPPSLPSNLADMDESGRIRAEELYRRRLVHYHYVKSTEKYNEFHNVALTEPMGVLRRRLFCYASEPWEGETLELKAALIEATDNWRALSGTDAPCPVQFDAEDVQETMRLEAEQQEADEVLQDCLDLVGAGTDGWVSVEHYEEAMARSKRLKEDALASATSDQERAEVTAHWPLDDMDETSYM</sequence>
<feature type="region of interest" description="Disordered" evidence="1">
    <location>
        <begin position="192"/>
        <end position="220"/>
    </location>
</feature>
<evidence type="ECO:0000256" key="1">
    <source>
        <dbReference type="SAM" id="MobiDB-lite"/>
    </source>
</evidence>
<dbReference type="STRING" id="1353009.A0A1Y2IJJ2"/>
<evidence type="ECO:0008006" key="4">
    <source>
        <dbReference type="Google" id="ProtNLM"/>
    </source>
</evidence>
<evidence type="ECO:0000313" key="3">
    <source>
        <dbReference type="Proteomes" id="UP000193067"/>
    </source>
</evidence>
<dbReference type="AlphaFoldDB" id="A0A1Y2IJJ2"/>
<organism evidence="2 3">
    <name type="scientific">Trametes coccinea (strain BRFM310)</name>
    <name type="common">Pycnoporus coccineus</name>
    <dbReference type="NCBI Taxonomy" id="1353009"/>
    <lineage>
        <taxon>Eukaryota</taxon>
        <taxon>Fungi</taxon>
        <taxon>Dikarya</taxon>
        <taxon>Basidiomycota</taxon>
        <taxon>Agaricomycotina</taxon>
        <taxon>Agaricomycetes</taxon>
        <taxon>Polyporales</taxon>
        <taxon>Polyporaceae</taxon>
        <taxon>Trametes</taxon>
    </lineage>
</organism>